<dbReference type="Gene3D" id="4.10.60.10">
    <property type="entry name" value="Zinc finger, CCHC-type"/>
    <property type="match status" value="1"/>
</dbReference>
<reference evidence="4" key="1">
    <citation type="journal article" date="2019" name="Sci. Rep.">
        <title>Draft genome of Tanacetum cinerariifolium, the natural source of mosquito coil.</title>
        <authorList>
            <person name="Yamashiro T."/>
            <person name="Shiraishi A."/>
            <person name="Satake H."/>
            <person name="Nakayama K."/>
        </authorList>
    </citation>
    <scope>NUCLEOTIDE SEQUENCE</scope>
</reference>
<accession>A0A699V340</accession>
<evidence type="ECO:0000313" key="4">
    <source>
        <dbReference type="EMBL" id="GFD28178.1"/>
    </source>
</evidence>
<sequence>MLATRGSGKVTTREARTNKTKGIRTPATAKNQQTRICYECGSLRHYKGECPIVKFHKRVDMIHRR</sequence>
<feature type="non-terminal residue" evidence="4">
    <location>
        <position position="65"/>
    </location>
</feature>
<name>A0A699V340_TANCI</name>
<dbReference type="AlphaFoldDB" id="A0A699V340"/>
<keyword evidence="1" id="KW-0479">Metal-binding</keyword>
<comment type="caution">
    <text evidence="4">The sequence shown here is derived from an EMBL/GenBank/DDBJ whole genome shotgun (WGS) entry which is preliminary data.</text>
</comment>
<evidence type="ECO:0000256" key="2">
    <source>
        <dbReference type="SAM" id="MobiDB-lite"/>
    </source>
</evidence>
<dbReference type="SUPFAM" id="SSF57756">
    <property type="entry name" value="Retrovirus zinc finger-like domains"/>
    <property type="match status" value="1"/>
</dbReference>
<dbReference type="GO" id="GO:0003676">
    <property type="term" value="F:nucleic acid binding"/>
    <property type="evidence" value="ECO:0007669"/>
    <property type="project" value="InterPro"/>
</dbReference>
<gene>
    <name evidence="4" type="ORF">Tci_900147</name>
</gene>
<feature type="region of interest" description="Disordered" evidence="2">
    <location>
        <begin position="1"/>
        <end position="28"/>
    </location>
</feature>
<dbReference type="PROSITE" id="PS50158">
    <property type="entry name" value="ZF_CCHC"/>
    <property type="match status" value="1"/>
</dbReference>
<organism evidence="4">
    <name type="scientific">Tanacetum cinerariifolium</name>
    <name type="common">Dalmatian daisy</name>
    <name type="synonym">Chrysanthemum cinerariifolium</name>
    <dbReference type="NCBI Taxonomy" id="118510"/>
    <lineage>
        <taxon>Eukaryota</taxon>
        <taxon>Viridiplantae</taxon>
        <taxon>Streptophyta</taxon>
        <taxon>Embryophyta</taxon>
        <taxon>Tracheophyta</taxon>
        <taxon>Spermatophyta</taxon>
        <taxon>Magnoliopsida</taxon>
        <taxon>eudicotyledons</taxon>
        <taxon>Gunneridae</taxon>
        <taxon>Pentapetalae</taxon>
        <taxon>asterids</taxon>
        <taxon>campanulids</taxon>
        <taxon>Asterales</taxon>
        <taxon>Asteraceae</taxon>
        <taxon>Asteroideae</taxon>
        <taxon>Anthemideae</taxon>
        <taxon>Anthemidinae</taxon>
        <taxon>Tanacetum</taxon>
    </lineage>
</organism>
<dbReference type="InterPro" id="IPR036875">
    <property type="entry name" value="Znf_CCHC_sf"/>
</dbReference>
<feature type="domain" description="CCHC-type" evidence="3">
    <location>
        <begin position="37"/>
        <end position="51"/>
    </location>
</feature>
<proteinExistence type="predicted"/>
<dbReference type="InterPro" id="IPR001878">
    <property type="entry name" value="Znf_CCHC"/>
</dbReference>
<protein>
    <recommendedName>
        <fullName evidence="3">CCHC-type domain-containing protein</fullName>
    </recommendedName>
</protein>
<evidence type="ECO:0000259" key="3">
    <source>
        <dbReference type="PROSITE" id="PS50158"/>
    </source>
</evidence>
<dbReference type="EMBL" id="BKCJ011383076">
    <property type="protein sequence ID" value="GFD28178.1"/>
    <property type="molecule type" value="Genomic_DNA"/>
</dbReference>
<evidence type="ECO:0000256" key="1">
    <source>
        <dbReference type="PROSITE-ProRule" id="PRU00047"/>
    </source>
</evidence>
<dbReference type="GO" id="GO:0008270">
    <property type="term" value="F:zinc ion binding"/>
    <property type="evidence" value="ECO:0007669"/>
    <property type="project" value="UniProtKB-KW"/>
</dbReference>
<keyword evidence="1" id="KW-0862">Zinc</keyword>
<keyword evidence="1" id="KW-0863">Zinc-finger</keyword>